<dbReference type="RefSeq" id="WP_138537204.1">
    <property type="nucleotide sequence ID" value="NZ_CP045430.1"/>
</dbReference>
<proteinExistence type="predicted"/>
<reference evidence="1 2" key="1">
    <citation type="submission" date="2019-10" db="EMBL/GenBank/DDBJ databases">
        <title>Pseudoalteromonas rubra S4059.</title>
        <authorList>
            <person name="Paulsen S."/>
            <person name="Wang X."/>
        </authorList>
    </citation>
    <scope>NUCLEOTIDE SEQUENCE [LARGE SCALE GENOMIC DNA]</scope>
    <source>
        <strain evidence="1 2">S4059</strain>
    </source>
</reference>
<organism evidence="1 2">
    <name type="scientific">Pseudoalteromonas rubra</name>
    <dbReference type="NCBI Taxonomy" id="43658"/>
    <lineage>
        <taxon>Bacteria</taxon>
        <taxon>Pseudomonadati</taxon>
        <taxon>Pseudomonadota</taxon>
        <taxon>Gammaproteobacteria</taxon>
        <taxon>Alteromonadales</taxon>
        <taxon>Pseudoalteromonadaceae</taxon>
        <taxon>Pseudoalteromonas</taxon>
    </lineage>
</organism>
<dbReference type="Proteomes" id="UP000305729">
    <property type="component" value="Chromosome 2"/>
</dbReference>
<name>A0A7S7YYF9_9GAMM</name>
<protein>
    <submittedName>
        <fullName evidence="1">Uncharacterized protein</fullName>
    </submittedName>
</protein>
<gene>
    <name evidence="1" type="ORF">CWC22_022855</name>
</gene>
<sequence>MKIVTGLFVLVLIAATTGYLLYFRGQQVEVGFIPNAFQYCGKVITGADPEYSEIVDWLHSNTRGWMRDWNTQIAGATYHSSAFSVTVFPGCVSVSYKTDTGFLRFIKQINHNLSTSCDKLE</sequence>
<dbReference type="EMBL" id="CP045430">
    <property type="protein sequence ID" value="QPB85843.1"/>
    <property type="molecule type" value="Genomic_DNA"/>
</dbReference>
<dbReference type="AlphaFoldDB" id="A0A7S7YYF9"/>
<evidence type="ECO:0000313" key="2">
    <source>
        <dbReference type="Proteomes" id="UP000305729"/>
    </source>
</evidence>
<evidence type="ECO:0000313" key="1">
    <source>
        <dbReference type="EMBL" id="QPB85843.1"/>
    </source>
</evidence>
<accession>A0A7S7YYF9</accession>